<accession>A0A6A4WZ26</accession>
<name>A0A6A4WZ26_AMPAM</name>
<evidence type="ECO:0000259" key="5">
    <source>
        <dbReference type="PROSITE" id="PS50240"/>
    </source>
</evidence>
<dbReference type="SUPFAM" id="SSF50494">
    <property type="entry name" value="Trypsin-like serine proteases"/>
    <property type="match status" value="1"/>
</dbReference>
<dbReference type="FunFam" id="2.40.10.10:FF:000038">
    <property type="entry name" value="Serine protease"/>
    <property type="match status" value="1"/>
</dbReference>
<proteinExistence type="predicted"/>
<gene>
    <name evidence="6" type="primary">PPAF2_12</name>
    <name evidence="6" type="ORF">FJT64_017020</name>
</gene>
<keyword evidence="2" id="KW-0964">Secreted</keyword>
<keyword evidence="7" id="KW-1185">Reference proteome</keyword>
<evidence type="ECO:0000313" key="6">
    <source>
        <dbReference type="EMBL" id="KAF0312215.1"/>
    </source>
</evidence>
<dbReference type="CDD" id="cd00190">
    <property type="entry name" value="Tryp_SPc"/>
    <property type="match status" value="1"/>
</dbReference>
<dbReference type="SMART" id="SM00020">
    <property type="entry name" value="Tryp_SPc"/>
    <property type="match status" value="1"/>
</dbReference>
<dbReference type="Pfam" id="PF18322">
    <property type="entry name" value="CLIP_1"/>
    <property type="match status" value="1"/>
</dbReference>
<feature type="signal peptide" evidence="4">
    <location>
        <begin position="1"/>
        <end position="23"/>
    </location>
</feature>
<reference evidence="6 7" key="1">
    <citation type="submission" date="2019-07" db="EMBL/GenBank/DDBJ databases">
        <title>Draft genome assembly of a fouling barnacle, Amphibalanus amphitrite (Darwin, 1854): The first reference genome for Thecostraca.</title>
        <authorList>
            <person name="Kim W."/>
        </authorList>
    </citation>
    <scope>NUCLEOTIDE SEQUENCE [LARGE SCALE GENOMIC DNA]</scope>
    <source>
        <strain evidence="6">SNU_AA5</strain>
        <tissue evidence="6">Soma without cirri and trophi</tissue>
    </source>
</reference>
<comment type="caution">
    <text evidence="6">The sequence shown here is derived from an EMBL/GenBank/DDBJ whole genome shotgun (WGS) entry which is preliminary data.</text>
</comment>
<evidence type="ECO:0000256" key="1">
    <source>
        <dbReference type="ARBA" id="ARBA00004613"/>
    </source>
</evidence>
<keyword evidence="4" id="KW-0732">Signal</keyword>
<evidence type="ECO:0000256" key="3">
    <source>
        <dbReference type="ARBA" id="ARBA00023157"/>
    </source>
</evidence>
<dbReference type="Proteomes" id="UP000440578">
    <property type="component" value="Unassembled WGS sequence"/>
</dbReference>
<evidence type="ECO:0000313" key="7">
    <source>
        <dbReference type="Proteomes" id="UP000440578"/>
    </source>
</evidence>
<organism evidence="6 7">
    <name type="scientific">Amphibalanus amphitrite</name>
    <name type="common">Striped barnacle</name>
    <name type="synonym">Balanus amphitrite</name>
    <dbReference type="NCBI Taxonomy" id="1232801"/>
    <lineage>
        <taxon>Eukaryota</taxon>
        <taxon>Metazoa</taxon>
        <taxon>Ecdysozoa</taxon>
        <taxon>Arthropoda</taxon>
        <taxon>Crustacea</taxon>
        <taxon>Multicrustacea</taxon>
        <taxon>Cirripedia</taxon>
        <taxon>Thoracica</taxon>
        <taxon>Thoracicalcarea</taxon>
        <taxon>Balanomorpha</taxon>
        <taxon>Balanoidea</taxon>
        <taxon>Balanidae</taxon>
        <taxon>Amphibalaninae</taxon>
        <taxon>Amphibalanus</taxon>
    </lineage>
</organism>
<comment type="subcellular location">
    <subcellularLocation>
        <location evidence="1">Secreted</location>
    </subcellularLocation>
</comment>
<dbReference type="PROSITE" id="PS00134">
    <property type="entry name" value="TRYPSIN_HIS"/>
    <property type="match status" value="1"/>
</dbReference>
<dbReference type="InterPro" id="IPR001314">
    <property type="entry name" value="Peptidase_S1A"/>
</dbReference>
<dbReference type="InterPro" id="IPR041515">
    <property type="entry name" value="PPAF-2-like_Clip"/>
</dbReference>
<sequence>MFSLVFSGMRVLIVLAAAACAAGLPQQSAGQSNAQVTTSSQQQTGADISSLTDAELLAALTGGVDPGQQPAPIVDPVPPTPTPGLTAEELAAQSLGANQGETVRCSASQYFCVPYYLCHEDQIITDGASLIDIRFGSKANDSEPLSHSECPSFIDVCCRDPTAPPDPPTPPPYVPRCGRRNEFGVNARITGFQDGESQFGEFPWMAAVLRVENVGGETKNLFVCGGALIHPQVVMTAAHCVASLAQAPLKVRLGEWDTQHTTEFFAHEDVDVASVAVHEKFNGRNLHNDMALLFLERPVQLQEHIDTLCLPEPGVDYTGAECVATGWGKDRFDSGQYQTVLKQVELQRVGHEYCQQQLRTTRLGRRFLLDRSFTCAGAPPSSVDALPADAPVADTCTGDGGSPLACRDPAQPDRYVHGGVVAWGIGCGEKGIPGVYADPQYFLYWIDQRVTQYFQLATSYFGFPPQPAAAQL</sequence>
<dbReference type="InterPro" id="IPR009003">
    <property type="entry name" value="Peptidase_S1_PA"/>
</dbReference>
<evidence type="ECO:0000256" key="2">
    <source>
        <dbReference type="ARBA" id="ARBA00022525"/>
    </source>
</evidence>
<feature type="chain" id="PRO_5025464255" evidence="4">
    <location>
        <begin position="24"/>
        <end position="472"/>
    </location>
</feature>
<protein>
    <submittedName>
        <fullName evidence="6">Phenoloxidase-activating factor 2</fullName>
    </submittedName>
</protein>
<evidence type="ECO:0000256" key="4">
    <source>
        <dbReference type="SAM" id="SignalP"/>
    </source>
</evidence>
<dbReference type="Pfam" id="PF00089">
    <property type="entry name" value="Trypsin"/>
    <property type="match status" value="1"/>
</dbReference>
<dbReference type="PRINTS" id="PR00722">
    <property type="entry name" value="CHYMOTRYPSIN"/>
</dbReference>
<feature type="domain" description="Peptidase S1" evidence="5">
    <location>
        <begin position="189"/>
        <end position="451"/>
    </location>
</feature>
<dbReference type="GO" id="GO:0006508">
    <property type="term" value="P:proteolysis"/>
    <property type="evidence" value="ECO:0007669"/>
    <property type="project" value="InterPro"/>
</dbReference>
<dbReference type="GO" id="GO:0005576">
    <property type="term" value="C:extracellular region"/>
    <property type="evidence" value="ECO:0007669"/>
    <property type="project" value="UniProtKB-SubCell"/>
</dbReference>
<dbReference type="PANTHER" id="PTHR24258:SF129">
    <property type="entry name" value="LP15124P-RELATED"/>
    <property type="match status" value="1"/>
</dbReference>
<dbReference type="AlphaFoldDB" id="A0A6A4WZ26"/>
<dbReference type="PANTHER" id="PTHR24258">
    <property type="entry name" value="SERINE PROTEASE-RELATED"/>
    <property type="match status" value="1"/>
</dbReference>
<dbReference type="OrthoDB" id="6261922at2759"/>
<dbReference type="InterPro" id="IPR018114">
    <property type="entry name" value="TRYPSIN_HIS"/>
</dbReference>
<dbReference type="PROSITE" id="PS50240">
    <property type="entry name" value="TRYPSIN_DOM"/>
    <property type="match status" value="1"/>
</dbReference>
<keyword evidence="3" id="KW-1015">Disulfide bond</keyword>
<dbReference type="EMBL" id="VIIS01000186">
    <property type="protein sequence ID" value="KAF0312215.1"/>
    <property type="molecule type" value="Genomic_DNA"/>
</dbReference>
<dbReference type="GO" id="GO:0004252">
    <property type="term" value="F:serine-type endopeptidase activity"/>
    <property type="evidence" value="ECO:0007669"/>
    <property type="project" value="InterPro"/>
</dbReference>
<dbReference type="InterPro" id="IPR043504">
    <property type="entry name" value="Peptidase_S1_PA_chymotrypsin"/>
</dbReference>
<dbReference type="InterPro" id="IPR001254">
    <property type="entry name" value="Trypsin_dom"/>
</dbReference>
<dbReference type="Gene3D" id="2.40.10.10">
    <property type="entry name" value="Trypsin-like serine proteases"/>
    <property type="match status" value="2"/>
</dbReference>